<dbReference type="Pfam" id="PF00440">
    <property type="entry name" value="TetR_N"/>
    <property type="match status" value="1"/>
</dbReference>
<dbReference type="AlphaFoldDB" id="A0AAC9LGZ9"/>
<dbReference type="Gene3D" id="1.10.357.10">
    <property type="entry name" value="Tetracycline Repressor, domain 2"/>
    <property type="match status" value="1"/>
</dbReference>
<evidence type="ECO:0000313" key="5">
    <source>
        <dbReference type="Proteomes" id="UP000185511"/>
    </source>
</evidence>
<sequence>MAGRERADAARNRQAILDAAATLLETSADPLSITMNDIAAEAGVGKGTLFRRFGDRGGLLTAVFEARIAALTSAIQEGPPPLGPGTPAPERIIAVLDALVEFKLNNRQITLAMEHLEPGSAGSGCFDTPNYRIAHALFTELLVDIVGADQADWIAFALLSYTRIDVLDHLVSSKGWTGTRIRRQIGDLAGRLIAP</sequence>
<protein>
    <submittedName>
        <fullName evidence="4">Transcriptional regulator, TetR family</fullName>
    </submittedName>
</protein>
<dbReference type="GO" id="GO:0003700">
    <property type="term" value="F:DNA-binding transcription factor activity"/>
    <property type="evidence" value="ECO:0007669"/>
    <property type="project" value="TreeGrafter"/>
</dbReference>
<dbReference type="InterPro" id="IPR001647">
    <property type="entry name" value="HTH_TetR"/>
</dbReference>
<dbReference type="RefSeq" id="WP_075744300.1">
    <property type="nucleotide sequence ID" value="NZ_CP016076.1"/>
</dbReference>
<gene>
    <name evidence="4" type="ORF">UA74_27120</name>
</gene>
<dbReference type="PROSITE" id="PS50977">
    <property type="entry name" value="HTH_TETR_2"/>
    <property type="match status" value="1"/>
</dbReference>
<evidence type="ECO:0000313" key="4">
    <source>
        <dbReference type="EMBL" id="APU17427.1"/>
    </source>
</evidence>
<dbReference type="Proteomes" id="UP000185511">
    <property type="component" value="Chromosome"/>
</dbReference>
<dbReference type="InterPro" id="IPR009057">
    <property type="entry name" value="Homeodomain-like_sf"/>
</dbReference>
<dbReference type="PANTHER" id="PTHR30055">
    <property type="entry name" value="HTH-TYPE TRANSCRIPTIONAL REGULATOR RUTR"/>
    <property type="match status" value="1"/>
</dbReference>
<dbReference type="InterPro" id="IPR050109">
    <property type="entry name" value="HTH-type_TetR-like_transc_reg"/>
</dbReference>
<accession>A0AAC9LGZ9</accession>
<keyword evidence="1 2" id="KW-0238">DNA-binding</keyword>
<evidence type="ECO:0000259" key="3">
    <source>
        <dbReference type="PROSITE" id="PS50977"/>
    </source>
</evidence>
<reference evidence="5" key="1">
    <citation type="submission" date="2016-06" db="EMBL/GenBank/DDBJ databases">
        <title>Complete genome sequence of Actinoalloteichus fjordicus DSM 46855 (=ADI127-17), type strain of the new species Actinoalloteichus fjordicus.</title>
        <authorList>
            <person name="Ruckert C."/>
            <person name="Nouioui I."/>
            <person name="Willmese J."/>
            <person name="van Wezel G."/>
            <person name="Klenk H.-P."/>
            <person name="Kalinowski J."/>
            <person name="Zotchev S.B."/>
        </authorList>
    </citation>
    <scope>NUCLEOTIDE SEQUENCE [LARGE SCALE GENOMIC DNA]</scope>
    <source>
        <strain evidence="5">ADI127-7</strain>
    </source>
</reference>
<evidence type="ECO:0000256" key="2">
    <source>
        <dbReference type="PROSITE-ProRule" id="PRU00335"/>
    </source>
</evidence>
<keyword evidence="5" id="KW-1185">Reference proteome</keyword>
<proteinExistence type="predicted"/>
<feature type="DNA-binding region" description="H-T-H motif" evidence="2">
    <location>
        <begin position="34"/>
        <end position="53"/>
    </location>
</feature>
<dbReference type="PANTHER" id="PTHR30055:SF209">
    <property type="entry name" value="POSSIBLE TRANSCRIPTIONAL REGULATORY PROTEIN (PROBABLY TETR-FAMILY)"/>
    <property type="match status" value="1"/>
</dbReference>
<organism evidence="4 5">
    <name type="scientific">Actinoalloteichus fjordicus</name>
    <dbReference type="NCBI Taxonomy" id="1612552"/>
    <lineage>
        <taxon>Bacteria</taxon>
        <taxon>Bacillati</taxon>
        <taxon>Actinomycetota</taxon>
        <taxon>Actinomycetes</taxon>
        <taxon>Pseudonocardiales</taxon>
        <taxon>Pseudonocardiaceae</taxon>
        <taxon>Actinoalloteichus</taxon>
    </lineage>
</organism>
<dbReference type="GO" id="GO:0000976">
    <property type="term" value="F:transcription cis-regulatory region binding"/>
    <property type="evidence" value="ECO:0007669"/>
    <property type="project" value="TreeGrafter"/>
</dbReference>
<dbReference type="KEGG" id="acad:UA74_27120"/>
<name>A0AAC9LGZ9_9PSEU</name>
<dbReference type="EMBL" id="CP016076">
    <property type="protein sequence ID" value="APU17427.1"/>
    <property type="molecule type" value="Genomic_DNA"/>
</dbReference>
<evidence type="ECO:0000256" key="1">
    <source>
        <dbReference type="ARBA" id="ARBA00023125"/>
    </source>
</evidence>
<dbReference type="SUPFAM" id="SSF46689">
    <property type="entry name" value="Homeodomain-like"/>
    <property type="match status" value="1"/>
</dbReference>
<feature type="domain" description="HTH tetR-type" evidence="3">
    <location>
        <begin position="10"/>
        <end position="71"/>
    </location>
</feature>